<comment type="caution">
    <text evidence="1">The sequence shown here is derived from an EMBL/GenBank/DDBJ whole genome shotgun (WGS) entry which is preliminary data.</text>
</comment>
<gene>
    <name evidence="1" type="ORF">Vadar_020457</name>
</gene>
<organism evidence="1 2">
    <name type="scientific">Vaccinium darrowii</name>
    <dbReference type="NCBI Taxonomy" id="229202"/>
    <lineage>
        <taxon>Eukaryota</taxon>
        <taxon>Viridiplantae</taxon>
        <taxon>Streptophyta</taxon>
        <taxon>Embryophyta</taxon>
        <taxon>Tracheophyta</taxon>
        <taxon>Spermatophyta</taxon>
        <taxon>Magnoliopsida</taxon>
        <taxon>eudicotyledons</taxon>
        <taxon>Gunneridae</taxon>
        <taxon>Pentapetalae</taxon>
        <taxon>asterids</taxon>
        <taxon>Ericales</taxon>
        <taxon>Ericaceae</taxon>
        <taxon>Vaccinioideae</taxon>
        <taxon>Vaccinieae</taxon>
        <taxon>Vaccinium</taxon>
    </lineage>
</organism>
<dbReference type="EMBL" id="CM037158">
    <property type="protein sequence ID" value="KAH7852085.1"/>
    <property type="molecule type" value="Genomic_DNA"/>
</dbReference>
<reference evidence="1 2" key="1">
    <citation type="journal article" date="2021" name="Hortic Res">
        <title>High-quality reference genome and annotation aids understanding of berry development for evergreen blueberry (Vaccinium darrowii).</title>
        <authorList>
            <person name="Yu J."/>
            <person name="Hulse-Kemp A.M."/>
            <person name="Babiker E."/>
            <person name="Staton M."/>
        </authorList>
    </citation>
    <scope>NUCLEOTIDE SEQUENCE [LARGE SCALE GENOMIC DNA]</scope>
    <source>
        <strain evidence="2">cv. NJ 8807/NJ 8810</strain>
        <tissue evidence="1">Young leaf</tissue>
    </source>
</reference>
<evidence type="ECO:0000313" key="1">
    <source>
        <dbReference type="EMBL" id="KAH7852085.1"/>
    </source>
</evidence>
<protein>
    <submittedName>
        <fullName evidence="1">Uncharacterized protein</fullName>
    </submittedName>
</protein>
<accession>A0ACB7YEW1</accession>
<keyword evidence="2" id="KW-1185">Reference proteome</keyword>
<dbReference type="Proteomes" id="UP000828048">
    <property type="component" value="Chromosome 8"/>
</dbReference>
<name>A0ACB7YEW1_9ERIC</name>
<sequence length="125" mass="13621">MGMASILLLVIGMPRWQKRPRDQKIGLGGFGEVYLGESKNGTKIAIKRGKASSSQGINELQTEIQMLLLIGYCDEQSEMILVEHSYSDGQIGSQIEVETSDDSGVLVGSSMHVQYFQVDSGSAEH</sequence>
<evidence type="ECO:0000313" key="2">
    <source>
        <dbReference type="Proteomes" id="UP000828048"/>
    </source>
</evidence>
<proteinExistence type="predicted"/>